<proteinExistence type="predicted"/>
<dbReference type="EMBL" id="CP063458">
    <property type="protein sequence ID" value="QOV92291.1"/>
    <property type="molecule type" value="Genomic_DNA"/>
</dbReference>
<dbReference type="InterPro" id="IPR051531">
    <property type="entry name" value="N-acetyltransferase"/>
</dbReference>
<dbReference type="InterPro" id="IPR000182">
    <property type="entry name" value="GNAT_dom"/>
</dbReference>
<protein>
    <submittedName>
        <fullName evidence="2">GNAT family N-acetyltransferase</fullName>
    </submittedName>
</protein>
<accession>A0A7M2X5G4</accession>
<reference evidence="2 3" key="1">
    <citation type="submission" date="2020-10" db="EMBL/GenBank/DDBJ databases">
        <title>Wide distribution of Phycisphaera-like planctomycetes from WD2101 soil group in peatlands and genome analysis of the first cultivated representative.</title>
        <authorList>
            <person name="Dedysh S.N."/>
            <person name="Beletsky A.V."/>
            <person name="Ivanova A."/>
            <person name="Kulichevskaya I.S."/>
            <person name="Suzina N.E."/>
            <person name="Philippov D.A."/>
            <person name="Rakitin A.L."/>
            <person name="Mardanov A.V."/>
            <person name="Ravin N.V."/>
        </authorList>
    </citation>
    <scope>NUCLEOTIDE SEQUENCE [LARGE SCALE GENOMIC DNA]</scope>
    <source>
        <strain evidence="2 3">M1803</strain>
    </source>
</reference>
<evidence type="ECO:0000313" key="3">
    <source>
        <dbReference type="Proteomes" id="UP000593765"/>
    </source>
</evidence>
<keyword evidence="3" id="KW-1185">Reference proteome</keyword>
<feature type="domain" description="N-acetyltransferase" evidence="1">
    <location>
        <begin position="9"/>
        <end position="175"/>
    </location>
</feature>
<dbReference type="SUPFAM" id="SSF55729">
    <property type="entry name" value="Acyl-CoA N-acyltransferases (Nat)"/>
    <property type="match status" value="1"/>
</dbReference>
<name>A0A7M2X5G4_9BACT</name>
<dbReference type="PROSITE" id="PS51186">
    <property type="entry name" value="GNAT"/>
    <property type="match status" value="1"/>
</dbReference>
<dbReference type="KEGG" id="hbs:IPV69_00025"/>
<dbReference type="PANTHER" id="PTHR43792">
    <property type="entry name" value="GNAT FAMILY, PUTATIVE (AFU_ORTHOLOGUE AFUA_3G00765)-RELATED-RELATED"/>
    <property type="match status" value="1"/>
</dbReference>
<dbReference type="GO" id="GO:0016747">
    <property type="term" value="F:acyltransferase activity, transferring groups other than amino-acyl groups"/>
    <property type="evidence" value="ECO:0007669"/>
    <property type="project" value="InterPro"/>
</dbReference>
<dbReference type="InterPro" id="IPR016181">
    <property type="entry name" value="Acyl_CoA_acyltransferase"/>
</dbReference>
<dbReference type="Pfam" id="PF13302">
    <property type="entry name" value="Acetyltransf_3"/>
    <property type="match status" value="1"/>
</dbReference>
<evidence type="ECO:0000259" key="1">
    <source>
        <dbReference type="PROSITE" id="PS51186"/>
    </source>
</evidence>
<gene>
    <name evidence="2" type="ORF">IPV69_00025</name>
</gene>
<dbReference type="Gene3D" id="3.40.630.30">
    <property type="match status" value="1"/>
</dbReference>
<organism evidence="2 3">
    <name type="scientific">Humisphaera borealis</name>
    <dbReference type="NCBI Taxonomy" id="2807512"/>
    <lineage>
        <taxon>Bacteria</taxon>
        <taxon>Pseudomonadati</taxon>
        <taxon>Planctomycetota</taxon>
        <taxon>Phycisphaerae</taxon>
        <taxon>Tepidisphaerales</taxon>
        <taxon>Tepidisphaeraceae</taxon>
        <taxon>Humisphaera</taxon>
    </lineage>
</organism>
<dbReference type="PANTHER" id="PTHR43792:SF1">
    <property type="entry name" value="N-ACETYLTRANSFERASE DOMAIN-CONTAINING PROTEIN"/>
    <property type="match status" value="1"/>
</dbReference>
<dbReference type="Proteomes" id="UP000593765">
    <property type="component" value="Chromosome"/>
</dbReference>
<dbReference type="AlphaFoldDB" id="A0A7M2X5G4"/>
<evidence type="ECO:0000313" key="2">
    <source>
        <dbReference type="EMBL" id="QOV92291.1"/>
    </source>
</evidence>
<sequence>MVQIQTERLTIRDLTPADAEGLFPIYADAEVRRFIGGQPTQTLEEQREQLAATLERQSRERSGYGRWAVERSADGLLVGLVILKHAPDGDGRPLPDVEVGWHLGRFAWGNGYATEAGGAMLRHAGCTLQLPVVYAIVLPENVRSIRVTERLGMKPLGPTTRYYGKEALHFAWNAGTAR</sequence>